<feature type="compositionally biased region" description="Basic and acidic residues" evidence="1">
    <location>
        <begin position="505"/>
        <end position="518"/>
    </location>
</feature>
<accession>A0A8B8TXF0</accession>
<dbReference type="Proteomes" id="UP000694856">
    <property type="component" value="Chromosome 11"/>
</dbReference>
<dbReference type="KEGG" id="cfr:116666949"/>
<evidence type="ECO:0000313" key="4">
    <source>
        <dbReference type="RefSeq" id="XP_032346613.1"/>
    </source>
</evidence>
<feature type="signal peptide" evidence="2">
    <location>
        <begin position="1"/>
        <end position="22"/>
    </location>
</feature>
<evidence type="ECO:0000256" key="2">
    <source>
        <dbReference type="SAM" id="SignalP"/>
    </source>
</evidence>
<dbReference type="InterPro" id="IPR028043">
    <property type="entry name" value="PAAT-like"/>
</dbReference>
<feature type="region of interest" description="Disordered" evidence="1">
    <location>
        <begin position="494"/>
        <end position="518"/>
    </location>
</feature>
<sequence>MLRPLALPPHVLNLLTALAARACVSTVARRGKKLQVWSLGRRKSLCSFTFPLSGGNSSTGRGVPGLACPGGGRMETGIVVGPLTGRPSLASSWDAACGALAQRLHLTRADLGARDADWEELLAPPDTSQDLVVLKRNLNSQDENPCFLYLRCDPGGGEEIVSIGILSSARNMEVYLGEEYCGTSRGKNVCNVLDNSEHEKIILYKNYLELESSTHACKIKLLSFGEKQCVFISKVVVHMRPVSTNSSASSPALGSRIDLERVQTIMESMGSKLSPGAQQLMNMVRFQQQNCVPIGEQLQSVLGNSGYKHMIGLHSSSTSGAFAKSSSTPFPFRTGLTSGNVTEDFKASVDKSAQPAGGGAITNLQECKIVPQNHSLLENDLKKAVSSFLPKKASDSSHIPNSELLPLLQNLCSQVSHLRVGPTSKWQEGITAPAEGTAGVTVEEQSICPHLEKILSKNMELMEKKLADYIDQRICKLQEHTDNKIALLMDLLQNPNSPPSGMPLRHYDSGERLSNGER</sequence>
<evidence type="ECO:0000256" key="1">
    <source>
        <dbReference type="SAM" id="MobiDB-lite"/>
    </source>
</evidence>
<name>A0A8B8TXF0_CAMFR</name>
<protein>
    <submittedName>
        <fullName evidence="4">ATPase PAAT-like</fullName>
    </submittedName>
</protein>
<evidence type="ECO:0000313" key="3">
    <source>
        <dbReference type="Proteomes" id="UP000694856"/>
    </source>
</evidence>
<dbReference type="Pfam" id="PF14958">
    <property type="entry name" value="PAAT-like"/>
    <property type="match status" value="1"/>
</dbReference>
<dbReference type="PANTHER" id="PTHR14787">
    <property type="entry name" value="C10ORF188 FAMILY MEMBER"/>
    <property type="match status" value="1"/>
</dbReference>
<dbReference type="RefSeq" id="XP_032346613.1">
    <property type="nucleotide sequence ID" value="XM_032490722.1"/>
</dbReference>
<gene>
    <name evidence="4" type="primary">LOC116666949</name>
</gene>
<organism evidence="3 4">
    <name type="scientific">Camelus ferus</name>
    <name type="common">Wild bactrian camel</name>
    <name type="synonym">Camelus bactrianus ferus</name>
    <dbReference type="NCBI Taxonomy" id="419612"/>
    <lineage>
        <taxon>Eukaryota</taxon>
        <taxon>Metazoa</taxon>
        <taxon>Chordata</taxon>
        <taxon>Craniata</taxon>
        <taxon>Vertebrata</taxon>
        <taxon>Euteleostomi</taxon>
        <taxon>Mammalia</taxon>
        <taxon>Eutheria</taxon>
        <taxon>Laurasiatheria</taxon>
        <taxon>Artiodactyla</taxon>
        <taxon>Tylopoda</taxon>
        <taxon>Camelidae</taxon>
        <taxon>Camelus</taxon>
    </lineage>
</organism>
<reference evidence="4" key="1">
    <citation type="submission" date="2025-08" db="UniProtKB">
        <authorList>
            <consortium name="RefSeq"/>
        </authorList>
    </citation>
    <scope>IDENTIFICATION</scope>
    <source>
        <tissue evidence="4">Ear skin</tissue>
    </source>
</reference>
<dbReference type="GeneID" id="116666949"/>
<dbReference type="PANTHER" id="PTHR14787:SF1">
    <property type="entry name" value="ATPASE PAAT"/>
    <property type="match status" value="1"/>
</dbReference>
<keyword evidence="2" id="KW-0732">Signal</keyword>
<proteinExistence type="predicted"/>
<feature type="chain" id="PRO_5034596314" evidence="2">
    <location>
        <begin position="23"/>
        <end position="518"/>
    </location>
</feature>
<keyword evidence="3" id="KW-1185">Reference proteome</keyword>
<dbReference type="AlphaFoldDB" id="A0A8B8TXF0"/>